<dbReference type="GO" id="GO:0042803">
    <property type="term" value="F:protein homodimerization activity"/>
    <property type="evidence" value="ECO:0007669"/>
    <property type="project" value="InterPro"/>
</dbReference>
<comment type="caution">
    <text evidence="3">The sequence shown here is derived from an EMBL/GenBank/DDBJ whole genome shotgun (WGS) entry which is preliminary data.</text>
</comment>
<evidence type="ECO:0000313" key="3">
    <source>
        <dbReference type="EMBL" id="RKQ36787.1"/>
    </source>
</evidence>
<evidence type="ECO:0000313" key="4">
    <source>
        <dbReference type="Proteomes" id="UP000249516"/>
    </source>
</evidence>
<dbReference type="SUPFAM" id="SSF51064">
    <property type="entry name" value="Head domain of nucleotide exchange factor GrpE"/>
    <property type="match status" value="1"/>
</dbReference>
<dbReference type="EMBL" id="PNJG02000001">
    <property type="protein sequence ID" value="RKQ36787.1"/>
    <property type="molecule type" value="Genomic_DNA"/>
</dbReference>
<dbReference type="InterPro" id="IPR009012">
    <property type="entry name" value="GrpE_head"/>
</dbReference>
<reference evidence="3 4" key="1">
    <citation type="submission" date="2018-10" db="EMBL/GenBank/DDBJ databases">
        <title>Kocuria tytouropygialis sp. nov., isolated from the uropygial gland of an American barn owl (Tyto furcata).</title>
        <authorList>
            <person name="Braun M.S."/>
            <person name="Wang E."/>
            <person name="Zimmermann S."/>
            <person name="Wagner H."/>
            <person name="Wink M."/>
        </authorList>
    </citation>
    <scope>NUCLEOTIDE SEQUENCE [LARGE SCALE GENOMIC DNA]</scope>
    <source>
        <strain evidence="3 4">442</strain>
    </source>
</reference>
<accession>A0A495A9Q1</accession>
<dbReference type="PROSITE" id="PS01071">
    <property type="entry name" value="GRPE"/>
    <property type="match status" value="1"/>
</dbReference>
<keyword evidence="1" id="KW-0143">Chaperone</keyword>
<dbReference type="GO" id="GO:0006457">
    <property type="term" value="P:protein folding"/>
    <property type="evidence" value="ECO:0007669"/>
    <property type="project" value="InterPro"/>
</dbReference>
<proteinExistence type="predicted"/>
<dbReference type="InterPro" id="IPR000740">
    <property type="entry name" value="GrpE"/>
</dbReference>
<dbReference type="RefSeq" id="WP_121030091.1">
    <property type="nucleotide sequence ID" value="NZ_PNJG02000001.1"/>
</dbReference>
<dbReference type="OrthoDB" id="3429953at2"/>
<evidence type="ECO:0000256" key="1">
    <source>
        <dbReference type="ARBA" id="ARBA00023186"/>
    </source>
</evidence>
<organism evidence="3 4">
    <name type="scientific">Kocuria tytonis</name>
    <dbReference type="NCBI Taxonomy" id="2054280"/>
    <lineage>
        <taxon>Bacteria</taxon>
        <taxon>Bacillati</taxon>
        <taxon>Actinomycetota</taxon>
        <taxon>Actinomycetes</taxon>
        <taxon>Micrococcales</taxon>
        <taxon>Micrococcaceae</taxon>
        <taxon>Kocuria</taxon>
    </lineage>
</organism>
<gene>
    <name evidence="3" type="primary">grpE</name>
    <name evidence="3" type="ORF">C1C97_003995</name>
</gene>
<feature type="region of interest" description="Disordered" evidence="2">
    <location>
        <begin position="1"/>
        <end position="87"/>
    </location>
</feature>
<protein>
    <submittedName>
        <fullName evidence="3">Nucleotide exchange factor GrpE</fullName>
    </submittedName>
</protein>
<dbReference type="AlphaFoldDB" id="A0A495A9Q1"/>
<dbReference type="Gene3D" id="2.30.22.10">
    <property type="entry name" value="Head domain of nucleotide exchange factor GrpE"/>
    <property type="match status" value="1"/>
</dbReference>
<dbReference type="Pfam" id="PF01025">
    <property type="entry name" value="GrpE"/>
    <property type="match status" value="1"/>
</dbReference>
<dbReference type="Proteomes" id="UP000249516">
    <property type="component" value="Unassembled WGS sequence"/>
</dbReference>
<dbReference type="GO" id="GO:0000774">
    <property type="term" value="F:adenyl-nucleotide exchange factor activity"/>
    <property type="evidence" value="ECO:0007669"/>
    <property type="project" value="InterPro"/>
</dbReference>
<name>A0A495A9Q1_9MICC</name>
<feature type="compositionally biased region" description="Basic and acidic residues" evidence="2">
    <location>
        <begin position="61"/>
        <end position="73"/>
    </location>
</feature>
<sequence>MTSADHDNAAVPPSEELSTQPHATLEPDPSIEEPREGESMVESLGETESRAMAEPSTAESSRTEPVLREDSARVEAASDDAAEAERVNEPDLEFKSIVLSEVRALRASLDTRVAEYERTIRSLHETVENLQRQQLTGVMKPVFQQFADLQAELQSAGFQAGGRGDQQYAEEFDYFATVIEGLLDHFDLESVEATAGSHFDSKLHMAVQARPTDDAQQDRTIARVLRQGYRVIGEARVLIPARVVILKYAPPAAEAAETPDSTVTG</sequence>
<evidence type="ECO:0000256" key="2">
    <source>
        <dbReference type="SAM" id="MobiDB-lite"/>
    </source>
</evidence>
<dbReference type="GO" id="GO:0051087">
    <property type="term" value="F:protein-folding chaperone binding"/>
    <property type="evidence" value="ECO:0007669"/>
    <property type="project" value="InterPro"/>
</dbReference>
<keyword evidence="4" id="KW-1185">Reference proteome</keyword>